<proteinExistence type="predicted"/>
<reference evidence="1 2" key="1">
    <citation type="submission" date="2020-06" db="EMBL/GenBank/DDBJ databases">
        <title>Draft genome sequence of Lactic acid bacteria from Okinawan-style tofu.</title>
        <authorList>
            <person name="Takara I."/>
            <person name="Ikematsu S."/>
        </authorList>
    </citation>
    <scope>NUCLEOTIDE SEQUENCE [LARGE SCALE GENOMIC DNA]</scope>
    <source>
        <strain evidence="2">lg38</strain>
    </source>
</reference>
<gene>
    <name evidence="1" type="ORF">ikelab_11020</name>
</gene>
<dbReference type="Gene3D" id="3.40.50.1000">
    <property type="entry name" value="HAD superfamily/HAD-like"/>
    <property type="match status" value="1"/>
</dbReference>
<dbReference type="RefSeq" id="WP_176490353.1">
    <property type="nucleotide sequence ID" value="NZ_BLXU01000006.1"/>
</dbReference>
<dbReference type="InterPro" id="IPR023214">
    <property type="entry name" value="HAD_sf"/>
</dbReference>
<sequence length="59" mass="6551">MKQLNVRASDVLVIEDSSNGIAAGATVWAIRNQWFGSEQSQADRHVEYLTEVLELLGFS</sequence>
<protein>
    <submittedName>
        <fullName evidence="1">Uncharacterized protein</fullName>
    </submittedName>
</protein>
<comment type="caution">
    <text evidence="1">The sequence shown here is derived from an EMBL/GenBank/DDBJ whole genome shotgun (WGS) entry which is preliminary data.</text>
</comment>
<accession>A0A6L2ZWI9</accession>
<evidence type="ECO:0000313" key="2">
    <source>
        <dbReference type="Proteomes" id="UP000504756"/>
    </source>
</evidence>
<evidence type="ECO:0000313" key="1">
    <source>
        <dbReference type="EMBL" id="GFO51827.1"/>
    </source>
</evidence>
<dbReference type="EMBL" id="BLXU01000006">
    <property type="protein sequence ID" value="GFO51827.1"/>
    <property type="molecule type" value="Genomic_DNA"/>
</dbReference>
<dbReference type="AlphaFoldDB" id="A0A6L2ZWI9"/>
<organism evidence="1 2">
    <name type="scientific">Lactococcus garvieae</name>
    <dbReference type="NCBI Taxonomy" id="1363"/>
    <lineage>
        <taxon>Bacteria</taxon>
        <taxon>Bacillati</taxon>
        <taxon>Bacillota</taxon>
        <taxon>Bacilli</taxon>
        <taxon>Lactobacillales</taxon>
        <taxon>Streptococcaceae</taxon>
        <taxon>Lactococcus</taxon>
    </lineage>
</organism>
<dbReference type="SUPFAM" id="SSF56784">
    <property type="entry name" value="HAD-like"/>
    <property type="match status" value="1"/>
</dbReference>
<name>A0A6L2ZWI9_9LACT</name>
<dbReference type="InterPro" id="IPR036412">
    <property type="entry name" value="HAD-like_sf"/>
</dbReference>
<dbReference type="Proteomes" id="UP000504756">
    <property type="component" value="Unassembled WGS sequence"/>
</dbReference>